<accession>A0AAV6YM60</accession>
<sequence>MEAIHKQRRDQYKRTMDSKKLYEQRCREKDEAELNVSRCNKNTMNQKQQDKVVMTSIQLLGRVHT</sequence>
<proteinExistence type="predicted"/>
<evidence type="ECO:0000313" key="1">
    <source>
        <dbReference type="EMBL" id="KAG8538021.1"/>
    </source>
</evidence>
<name>A0AAV6YM60_ENGPU</name>
<dbReference type="Proteomes" id="UP000824782">
    <property type="component" value="Unassembled WGS sequence"/>
</dbReference>
<dbReference type="EMBL" id="WNYA01024577">
    <property type="protein sequence ID" value="KAG8538021.1"/>
    <property type="molecule type" value="Genomic_DNA"/>
</dbReference>
<reference evidence="1" key="1">
    <citation type="thesis" date="2020" institute="ProQuest LLC" country="789 East Eisenhower Parkway, Ann Arbor, MI, USA">
        <title>Comparative Genomics and Chromosome Evolution.</title>
        <authorList>
            <person name="Mudd A.B."/>
        </authorList>
    </citation>
    <scope>NUCLEOTIDE SEQUENCE</scope>
    <source>
        <strain evidence="1">237g6f4</strain>
        <tissue evidence="1">Blood</tissue>
    </source>
</reference>
<evidence type="ECO:0000313" key="2">
    <source>
        <dbReference type="Proteomes" id="UP000824782"/>
    </source>
</evidence>
<dbReference type="AlphaFoldDB" id="A0AAV6YM60"/>
<comment type="caution">
    <text evidence="1">The sequence shown here is derived from an EMBL/GenBank/DDBJ whole genome shotgun (WGS) entry which is preliminary data.</text>
</comment>
<gene>
    <name evidence="1" type="ORF">GDO81_023425</name>
</gene>
<dbReference type="Gene3D" id="1.20.1270.60">
    <property type="entry name" value="Arfaptin homology (AH) domain/BAR domain"/>
    <property type="match status" value="1"/>
</dbReference>
<dbReference type="SUPFAM" id="SSF103657">
    <property type="entry name" value="BAR/IMD domain-like"/>
    <property type="match status" value="1"/>
</dbReference>
<dbReference type="InterPro" id="IPR027267">
    <property type="entry name" value="AH/BAR_dom_sf"/>
</dbReference>
<keyword evidence="2" id="KW-1185">Reference proteome</keyword>
<organism evidence="1 2">
    <name type="scientific">Engystomops pustulosus</name>
    <name type="common">Tungara frog</name>
    <name type="synonym">Physalaemus pustulosus</name>
    <dbReference type="NCBI Taxonomy" id="76066"/>
    <lineage>
        <taxon>Eukaryota</taxon>
        <taxon>Metazoa</taxon>
        <taxon>Chordata</taxon>
        <taxon>Craniata</taxon>
        <taxon>Vertebrata</taxon>
        <taxon>Euteleostomi</taxon>
        <taxon>Amphibia</taxon>
        <taxon>Batrachia</taxon>
        <taxon>Anura</taxon>
        <taxon>Neobatrachia</taxon>
        <taxon>Hyloidea</taxon>
        <taxon>Leptodactylidae</taxon>
        <taxon>Leiuperinae</taxon>
        <taxon>Engystomops</taxon>
    </lineage>
</organism>
<protein>
    <submittedName>
        <fullName evidence="1">Uncharacterized protein</fullName>
    </submittedName>
</protein>